<comment type="caution">
    <text evidence="1">The sequence shown here is derived from an EMBL/GenBank/DDBJ whole genome shotgun (WGS) entry which is preliminary data.</text>
</comment>
<sequence length="251" mass="29632">MIIDVGLYAPVKRIKDGLQAQRPIFAEMTSFLKDTFGYDILCCGYLHERIEGERPYFVNRLDIYANDNETYGLMMENGFNVRYNGQSSTQETEALHHFLRLAAEHRVPHSFPLLRHPRKYASLLLKDTDKLYIDTKQLFPICHSFEDAYKGNLLNRNADELKALIVGRFPDRWIYRVYVSSERIYVFYDTIRHEDENDANGTTEEIKNLCHAYIRSLDEYGYFNQTANLVQTDSDEIVKQRYGGNYYYYFK</sequence>
<reference evidence="1 2" key="1">
    <citation type="submission" date="2020-01" db="EMBL/GenBank/DDBJ databases">
        <title>Paenibacillus soybeanensis sp. nov. isolated from the nodules of soybean (Glycine max(L.) Merr).</title>
        <authorList>
            <person name="Wang H."/>
        </authorList>
    </citation>
    <scope>NUCLEOTIDE SEQUENCE [LARGE SCALE GENOMIC DNA]</scope>
    <source>
        <strain evidence="1 2">T1</strain>
    </source>
</reference>
<organism evidence="1 2">
    <name type="scientific">Paenibacillus glycinis</name>
    <dbReference type="NCBI Taxonomy" id="2697035"/>
    <lineage>
        <taxon>Bacteria</taxon>
        <taxon>Bacillati</taxon>
        <taxon>Bacillota</taxon>
        <taxon>Bacilli</taxon>
        <taxon>Bacillales</taxon>
        <taxon>Paenibacillaceae</taxon>
        <taxon>Paenibacillus</taxon>
    </lineage>
</organism>
<evidence type="ECO:0000313" key="2">
    <source>
        <dbReference type="Proteomes" id="UP000665561"/>
    </source>
</evidence>
<dbReference type="Proteomes" id="UP000665561">
    <property type="component" value="Unassembled WGS sequence"/>
</dbReference>
<gene>
    <name evidence="1" type="ORF">GT019_00445</name>
</gene>
<proteinExistence type="predicted"/>
<name>A0ABW9XIF7_9BACL</name>
<keyword evidence="2" id="KW-1185">Reference proteome</keyword>
<dbReference type="EMBL" id="JAAAMV010000001">
    <property type="protein sequence ID" value="NBD22331.1"/>
    <property type="molecule type" value="Genomic_DNA"/>
</dbReference>
<accession>A0ABW9XIF7</accession>
<dbReference type="RefSeq" id="WP_161740110.1">
    <property type="nucleotide sequence ID" value="NZ_JAAAMV010000001.1"/>
</dbReference>
<protein>
    <submittedName>
        <fullName evidence="1">Uncharacterized protein</fullName>
    </submittedName>
</protein>
<evidence type="ECO:0000313" key="1">
    <source>
        <dbReference type="EMBL" id="NBD22331.1"/>
    </source>
</evidence>